<organism evidence="2 3">
    <name type="scientific">Sphingobacterium phlebotomi</name>
    <dbReference type="NCBI Taxonomy" id="2605433"/>
    <lineage>
        <taxon>Bacteria</taxon>
        <taxon>Pseudomonadati</taxon>
        <taxon>Bacteroidota</taxon>
        <taxon>Sphingobacteriia</taxon>
        <taxon>Sphingobacteriales</taxon>
        <taxon>Sphingobacteriaceae</taxon>
        <taxon>Sphingobacterium</taxon>
    </lineage>
</organism>
<dbReference type="Proteomes" id="UP000322362">
    <property type="component" value="Unassembled WGS sequence"/>
</dbReference>
<dbReference type="InterPro" id="IPR018873">
    <property type="entry name" value="KilA-N_DNA-bd_domain"/>
</dbReference>
<evidence type="ECO:0000259" key="1">
    <source>
        <dbReference type="Pfam" id="PF10543"/>
    </source>
</evidence>
<evidence type="ECO:0000313" key="2">
    <source>
        <dbReference type="EMBL" id="TYR31201.1"/>
    </source>
</evidence>
<dbReference type="EMBL" id="VTAV01000029">
    <property type="protein sequence ID" value="TYR31201.1"/>
    <property type="molecule type" value="Genomic_DNA"/>
</dbReference>
<protein>
    <submittedName>
        <fullName evidence="2">ORF6N domain-containing protein</fullName>
    </submittedName>
</protein>
<keyword evidence="3" id="KW-1185">Reference proteome</keyword>
<name>A0A5D4GQV7_9SPHI</name>
<accession>A0A5D4GQV7</accession>
<dbReference type="RefSeq" id="WP_148921311.1">
    <property type="nucleotide sequence ID" value="NZ_VTAV01000029.1"/>
</dbReference>
<dbReference type="Pfam" id="PF10543">
    <property type="entry name" value="ORF6N"/>
    <property type="match status" value="1"/>
</dbReference>
<gene>
    <name evidence="2" type="ORF">FXV77_21520</name>
</gene>
<comment type="caution">
    <text evidence="2">The sequence shown here is derived from an EMBL/GenBank/DDBJ whole genome shotgun (WGS) entry which is preliminary data.</text>
</comment>
<proteinExistence type="predicted"/>
<dbReference type="AlphaFoldDB" id="A0A5D4GQV7"/>
<evidence type="ECO:0000313" key="3">
    <source>
        <dbReference type="Proteomes" id="UP000322362"/>
    </source>
</evidence>
<feature type="domain" description="KilA-N DNA-binding" evidence="1">
    <location>
        <begin position="20"/>
        <end position="106"/>
    </location>
</feature>
<sequence>MNKSKTPVKAVSIADDVLANKIYEFRVQKVMLDSDLAELYGVETRRLKEQERRNIIRFPQHFMFELNKEEYDSVLRSQNATLEQGHYSKYLPFAFTEHGILMLSNVLKTEQAIKMSIRIIDVFVKLRDLLHVNTKIQLEIAEIKHTVERIARKVLTGSLLNGTKIKKQSLGYTFPVETHP</sequence>
<reference evidence="2 3" key="1">
    <citation type="submission" date="2019-08" db="EMBL/GenBank/DDBJ databases">
        <title>Phlebobacter frassis gen. nov. sp. nov., a new member of family Sphingobacteriaceae isolated from sand fly rearing media.</title>
        <authorList>
            <person name="Kakumanu M.L."/>
            <person name="Marayati B.F."/>
            <person name="Wada-Katsumata A."/>
            <person name="Wasserberg G."/>
            <person name="Schal C."/>
            <person name="Apperson C.S."/>
            <person name="Ponnusamy L."/>
        </authorList>
    </citation>
    <scope>NUCLEOTIDE SEQUENCE [LARGE SCALE GENOMIC DNA]</scope>
    <source>
        <strain evidence="2 3">SSI9</strain>
    </source>
</reference>